<dbReference type="KEGG" id="gai:IMCC3135_02425"/>
<name>A0A2Z2NLD3_9GAMM</name>
<feature type="transmembrane region" description="Helical" evidence="1">
    <location>
        <begin position="32"/>
        <end position="52"/>
    </location>
</feature>
<dbReference type="GO" id="GO:0032049">
    <property type="term" value="P:cardiolipin biosynthetic process"/>
    <property type="evidence" value="ECO:0007669"/>
    <property type="project" value="UniProtKB-ARBA"/>
</dbReference>
<dbReference type="PANTHER" id="PTHR21248">
    <property type="entry name" value="CARDIOLIPIN SYNTHASE"/>
    <property type="match status" value="1"/>
</dbReference>
<organism evidence="3 4">
    <name type="scientific">Granulosicoccus antarcticus IMCC3135</name>
    <dbReference type="NCBI Taxonomy" id="1192854"/>
    <lineage>
        <taxon>Bacteria</taxon>
        <taxon>Pseudomonadati</taxon>
        <taxon>Pseudomonadota</taxon>
        <taxon>Gammaproteobacteria</taxon>
        <taxon>Chromatiales</taxon>
        <taxon>Granulosicoccaceae</taxon>
        <taxon>Granulosicoccus</taxon>
    </lineage>
</organism>
<keyword evidence="3" id="KW-0808">Transferase</keyword>
<dbReference type="SUPFAM" id="SSF56024">
    <property type="entry name" value="Phospholipase D/nuclease"/>
    <property type="match status" value="2"/>
</dbReference>
<dbReference type="Pfam" id="PF13091">
    <property type="entry name" value="PLDc_2"/>
    <property type="match status" value="2"/>
</dbReference>
<sequence>MPESLWTAVYVLWIIGGTVFLLLRRRRPTTTLAWIIAFWGLPLISGVGYFMFGPRRLDDQSGLRQRARQAAADHIPPVTEDLQQAFIAKFDLASLARVSQTDDDPEPGPKQARAVQLFADGDSAFPAILKAIEQAEETLHLEYYIWEPDVIGTRFRDALAEKAHQGVTVRIIVDAIGGQDCRGEFWQPIVDAGGEVRKFNPPHILKPQPGKLNFRTHRKIVLIDGHIAFTGGINVSDSSRSFDNGEGEPAWRNTHLSIDGAPATGIQSIFLEDWLYSVSVDAVNRGERNAADLLPKSEKKPAIPDDIWRWFPDRDAESTTPMTDDAPWVQIVDSGPDEKSEDIHLLFFTAITSAKRRLWITTPYFVPDPPIETALASACARGVDVRIIIPADSDSKLAKAAAKTFSADASDRGAKIWLFEPHMNHSKTMIVDDELSIVGTANMDNRSFRLNFELVAAIYDHNVNAELAEMFERDQSNSRPFESDEDNAGLVNRLMANTSRLLAPLL</sequence>
<protein>
    <submittedName>
        <fullName evidence="3">Major cardiolipin synthase ClsA</fullName>
        <ecNumber evidence="3">2.7.8.-</ecNumber>
    </submittedName>
</protein>
<dbReference type="EMBL" id="CP018632">
    <property type="protein sequence ID" value="ASJ70598.1"/>
    <property type="molecule type" value="Genomic_DNA"/>
</dbReference>
<keyword evidence="1" id="KW-1133">Transmembrane helix</keyword>
<dbReference type="InterPro" id="IPR025202">
    <property type="entry name" value="PLD-like_dom"/>
</dbReference>
<keyword evidence="1" id="KW-0472">Membrane</keyword>
<dbReference type="PANTHER" id="PTHR21248:SF22">
    <property type="entry name" value="PHOSPHOLIPASE D"/>
    <property type="match status" value="1"/>
</dbReference>
<dbReference type="Proteomes" id="UP000250079">
    <property type="component" value="Chromosome"/>
</dbReference>
<reference evidence="3 4" key="1">
    <citation type="submission" date="2016-12" db="EMBL/GenBank/DDBJ databases">
        <authorList>
            <person name="Song W.-J."/>
            <person name="Kurnit D.M."/>
        </authorList>
    </citation>
    <scope>NUCLEOTIDE SEQUENCE [LARGE SCALE GENOMIC DNA]</scope>
    <source>
        <strain evidence="3 4">IMCC3135</strain>
    </source>
</reference>
<dbReference type="PROSITE" id="PS50035">
    <property type="entry name" value="PLD"/>
    <property type="match status" value="2"/>
</dbReference>
<dbReference type="RefSeq" id="WP_169727396.1">
    <property type="nucleotide sequence ID" value="NZ_CP018632.1"/>
</dbReference>
<feature type="domain" description="PLD phosphodiesterase" evidence="2">
    <location>
        <begin position="212"/>
        <end position="239"/>
    </location>
</feature>
<dbReference type="GO" id="GO:0030572">
    <property type="term" value="F:phosphatidyltransferase activity"/>
    <property type="evidence" value="ECO:0007669"/>
    <property type="project" value="UniProtKB-ARBA"/>
</dbReference>
<evidence type="ECO:0000256" key="1">
    <source>
        <dbReference type="SAM" id="Phobius"/>
    </source>
</evidence>
<dbReference type="EC" id="2.7.8.-" evidence="3"/>
<keyword evidence="1" id="KW-0812">Transmembrane</keyword>
<dbReference type="InterPro" id="IPR001736">
    <property type="entry name" value="PLipase_D/transphosphatidylase"/>
</dbReference>
<evidence type="ECO:0000313" key="4">
    <source>
        <dbReference type="Proteomes" id="UP000250079"/>
    </source>
</evidence>
<dbReference type="CDD" id="cd09112">
    <property type="entry name" value="PLDc_CLS_2"/>
    <property type="match status" value="1"/>
</dbReference>
<dbReference type="CDD" id="cd09110">
    <property type="entry name" value="PLDc_CLS_1"/>
    <property type="match status" value="1"/>
</dbReference>
<dbReference type="AlphaFoldDB" id="A0A2Z2NLD3"/>
<evidence type="ECO:0000259" key="2">
    <source>
        <dbReference type="PROSITE" id="PS50035"/>
    </source>
</evidence>
<accession>A0A2Z2NLD3</accession>
<keyword evidence="4" id="KW-1185">Reference proteome</keyword>
<dbReference type="SMART" id="SM00155">
    <property type="entry name" value="PLDc"/>
    <property type="match status" value="2"/>
</dbReference>
<evidence type="ECO:0000313" key="3">
    <source>
        <dbReference type="EMBL" id="ASJ70598.1"/>
    </source>
</evidence>
<feature type="domain" description="PLD phosphodiesterase" evidence="2">
    <location>
        <begin position="420"/>
        <end position="447"/>
    </location>
</feature>
<feature type="transmembrane region" description="Helical" evidence="1">
    <location>
        <begin position="6"/>
        <end position="23"/>
    </location>
</feature>
<dbReference type="Gene3D" id="3.30.870.10">
    <property type="entry name" value="Endonuclease Chain A"/>
    <property type="match status" value="2"/>
</dbReference>
<gene>
    <name evidence="3" type="primary">clsA_1</name>
    <name evidence="3" type="ORF">IMCC3135_02425</name>
</gene>
<proteinExistence type="predicted"/>